<name>A0AAN6Z1B3_9PEZI</name>
<sequence length="119" mass="12793">MRSILCCLAAGRGVPTVDNSTPTPTLPKQRNTTRASVGHMSSRLARPAWHLSRLTPDGEMEFGTTVETLDSLHASAANINIQVLSDFSRQCAHSALARWKASSCRSPTSFQLGISVGKI</sequence>
<gene>
    <name evidence="2" type="ORF">N657DRAFT_158907</name>
</gene>
<dbReference type="EMBL" id="MU853239">
    <property type="protein sequence ID" value="KAK4120339.1"/>
    <property type="molecule type" value="Genomic_DNA"/>
</dbReference>
<dbReference type="GeneID" id="87822774"/>
<evidence type="ECO:0000256" key="1">
    <source>
        <dbReference type="SAM" id="MobiDB-lite"/>
    </source>
</evidence>
<reference evidence="2" key="2">
    <citation type="submission" date="2023-05" db="EMBL/GenBank/DDBJ databases">
        <authorList>
            <consortium name="Lawrence Berkeley National Laboratory"/>
            <person name="Steindorff A."/>
            <person name="Hensen N."/>
            <person name="Bonometti L."/>
            <person name="Westerberg I."/>
            <person name="Brannstrom I.O."/>
            <person name="Guillou S."/>
            <person name="Cros-Aarteil S."/>
            <person name="Calhoun S."/>
            <person name="Haridas S."/>
            <person name="Kuo A."/>
            <person name="Mondo S."/>
            <person name="Pangilinan J."/>
            <person name="Riley R."/>
            <person name="Labutti K."/>
            <person name="Andreopoulos B."/>
            <person name="Lipzen A."/>
            <person name="Chen C."/>
            <person name="Yanf M."/>
            <person name="Daum C."/>
            <person name="Ng V."/>
            <person name="Clum A."/>
            <person name="Ohm R."/>
            <person name="Martin F."/>
            <person name="Silar P."/>
            <person name="Natvig D."/>
            <person name="Lalanne C."/>
            <person name="Gautier V."/>
            <person name="Ament-Velasquez S.L."/>
            <person name="Kruys A."/>
            <person name="Hutchinson M.I."/>
            <person name="Powell A.J."/>
            <person name="Barry K."/>
            <person name="Miller A.N."/>
            <person name="Grigoriev I.V."/>
            <person name="Debuchy R."/>
            <person name="Gladieux P."/>
            <person name="Thoren M.H."/>
            <person name="Johannesson H."/>
        </authorList>
    </citation>
    <scope>NUCLEOTIDE SEQUENCE</scope>
    <source>
        <strain evidence="2">CBS 731.68</strain>
    </source>
</reference>
<protein>
    <submittedName>
        <fullName evidence="2">Uncharacterized protein</fullName>
    </submittedName>
</protein>
<proteinExistence type="predicted"/>
<dbReference type="AlphaFoldDB" id="A0AAN6Z1B3"/>
<feature type="region of interest" description="Disordered" evidence="1">
    <location>
        <begin position="17"/>
        <end position="39"/>
    </location>
</feature>
<evidence type="ECO:0000313" key="2">
    <source>
        <dbReference type="EMBL" id="KAK4120339.1"/>
    </source>
</evidence>
<evidence type="ECO:0000313" key="3">
    <source>
        <dbReference type="Proteomes" id="UP001302602"/>
    </source>
</evidence>
<accession>A0AAN6Z1B3</accession>
<organism evidence="2 3">
    <name type="scientific">Parathielavia appendiculata</name>
    <dbReference type="NCBI Taxonomy" id="2587402"/>
    <lineage>
        <taxon>Eukaryota</taxon>
        <taxon>Fungi</taxon>
        <taxon>Dikarya</taxon>
        <taxon>Ascomycota</taxon>
        <taxon>Pezizomycotina</taxon>
        <taxon>Sordariomycetes</taxon>
        <taxon>Sordariomycetidae</taxon>
        <taxon>Sordariales</taxon>
        <taxon>Chaetomiaceae</taxon>
        <taxon>Parathielavia</taxon>
    </lineage>
</organism>
<dbReference type="RefSeq" id="XP_062644110.1">
    <property type="nucleotide sequence ID" value="XM_062786008.1"/>
</dbReference>
<feature type="compositionally biased region" description="Polar residues" evidence="1">
    <location>
        <begin position="17"/>
        <end position="35"/>
    </location>
</feature>
<dbReference type="Proteomes" id="UP001302602">
    <property type="component" value="Unassembled WGS sequence"/>
</dbReference>
<comment type="caution">
    <text evidence="2">The sequence shown here is derived from an EMBL/GenBank/DDBJ whole genome shotgun (WGS) entry which is preliminary data.</text>
</comment>
<keyword evidence="3" id="KW-1185">Reference proteome</keyword>
<reference evidence="2" key="1">
    <citation type="journal article" date="2023" name="Mol. Phylogenet. Evol.">
        <title>Genome-scale phylogeny and comparative genomics of the fungal order Sordariales.</title>
        <authorList>
            <person name="Hensen N."/>
            <person name="Bonometti L."/>
            <person name="Westerberg I."/>
            <person name="Brannstrom I.O."/>
            <person name="Guillou S."/>
            <person name="Cros-Aarteil S."/>
            <person name="Calhoun S."/>
            <person name="Haridas S."/>
            <person name="Kuo A."/>
            <person name="Mondo S."/>
            <person name="Pangilinan J."/>
            <person name="Riley R."/>
            <person name="LaButti K."/>
            <person name="Andreopoulos B."/>
            <person name="Lipzen A."/>
            <person name="Chen C."/>
            <person name="Yan M."/>
            <person name="Daum C."/>
            <person name="Ng V."/>
            <person name="Clum A."/>
            <person name="Steindorff A."/>
            <person name="Ohm R.A."/>
            <person name="Martin F."/>
            <person name="Silar P."/>
            <person name="Natvig D.O."/>
            <person name="Lalanne C."/>
            <person name="Gautier V."/>
            <person name="Ament-Velasquez S.L."/>
            <person name="Kruys A."/>
            <person name="Hutchinson M.I."/>
            <person name="Powell A.J."/>
            <person name="Barry K."/>
            <person name="Miller A.N."/>
            <person name="Grigoriev I.V."/>
            <person name="Debuchy R."/>
            <person name="Gladieux P."/>
            <person name="Hiltunen Thoren M."/>
            <person name="Johannesson H."/>
        </authorList>
    </citation>
    <scope>NUCLEOTIDE SEQUENCE</scope>
    <source>
        <strain evidence="2">CBS 731.68</strain>
    </source>
</reference>